<proteinExistence type="predicted"/>
<dbReference type="Proteomes" id="UP000177953">
    <property type="component" value="Unassembled WGS sequence"/>
</dbReference>
<evidence type="ECO:0000313" key="1">
    <source>
        <dbReference type="EMBL" id="OGH68932.1"/>
    </source>
</evidence>
<evidence type="ECO:0008006" key="3">
    <source>
        <dbReference type="Google" id="ProtNLM"/>
    </source>
</evidence>
<dbReference type="PANTHER" id="PTHR11669">
    <property type="entry name" value="REPLICATION FACTOR C / DNA POLYMERASE III GAMMA-TAU SUBUNIT"/>
    <property type="match status" value="1"/>
</dbReference>
<accession>A0A1F6MB84</accession>
<dbReference type="GO" id="GO:0006261">
    <property type="term" value="P:DNA-templated DNA replication"/>
    <property type="evidence" value="ECO:0007669"/>
    <property type="project" value="TreeGrafter"/>
</dbReference>
<dbReference type="InterPro" id="IPR027417">
    <property type="entry name" value="P-loop_NTPase"/>
</dbReference>
<dbReference type="EMBL" id="MFPU01000074">
    <property type="protein sequence ID" value="OGH68932.1"/>
    <property type="molecule type" value="Genomic_DNA"/>
</dbReference>
<protein>
    <recommendedName>
        <fullName evidence="3">DNA polymerase III subunit delta</fullName>
    </recommendedName>
</protein>
<dbReference type="Pfam" id="PF13177">
    <property type="entry name" value="DNA_pol3_delta2"/>
    <property type="match status" value="1"/>
</dbReference>
<sequence>MHNQNKISFLSSLVSSGNMPHAMLFSGTDRKAKMGISLGFAKFMLGGTEMHEGDFEEFFETGCECGVCMSVDKGIHPDLTVLPDYPVSIGSVRDLKKKFAMSPFASYMKVCVVEFAETLRKESANAFLKLLEEPKGNALLILIAPSRSSILPTIFSRVSEIRFFSSINMSDLIPEDELERCNQEIEVLERGEIQEKFAVARRYDLKNKNELASLLDVWLMRLRDKFYKDDSANAAALAKRIFKIKSITGWSNASPQLLLEKLVLDSE</sequence>
<dbReference type="Gene3D" id="3.40.50.300">
    <property type="entry name" value="P-loop containing nucleotide triphosphate hydrolases"/>
    <property type="match status" value="1"/>
</dbReference>
<organism evidence="1 2">
    <name type="scientific">Candidatus Magasanikbacteria bacterium RIFCSPHIGHO2_01_FULL_47_8</name>
    <dbReference type="NCBI Taxonomy" id="1798673"/>
    <lineage>
        <taxon>Bacteria</taxon>
        <taxon>Candidatus Magasanikiibacteriota</taxon>
    </lineage>
</organism>
<evidence type="ECO:0000313" key="2">
    <source>
        <dbReference type="Proteomes" id="UP000177953"/>
    </source>
</evidence>
<dbReference type="AlphaFoldDB" id="A0A1F6MB84"/>
<name>A0A1F6MB84_9BACT</name>
<dbReference type="PANTHER" id="PTHR11669:SF8">
    <property type="entry name" value="DNA POLYMERASE III SUBUNIT DELTA"/>
    <property type="match status" value="1"/>
</dbReference>
<dbReference type="InterPro" id="IPR050238">
    <property type="entry name" value="DNA_Rep/Repair_Clamp_Loader"/>
</dbReference>
<dbReference type="SUPFAM" id="SSF52540">
    <property type="entry name" value="P-loop containing nucleoside triphosphate hydrolases"/>
    <property type="match status" value="1"/>
</dbReference>
<gene>
    <name evidence="1" type="ORF">A2754_01360</name>
</gene>
<reference evidence="1 2" key="1">
    <citation type="journal article" date="2016" name="Nat. Commun.">
        <title>Thousands of microbial genomes shed light on interconnected biogeochemical processes in an aquifer system.</title>
        <authorList>
            <person name="Anantharaman K."/>
            <person name="Brown C.T."/>
            <person name="Hug L.A."/>
            <person name="Sharon I."/>
            <person name="Castelle C.J."/>
            <person name="Probst A.J."/>
            <person name="Thomas B.C."/>
            <person name="Singh A."/>
            <person name="Wilkins M.J."/>
            <person name="Karaoz U."/>
            <person name="Brodie E.L."/>
            <person name="Williams K.H."/>
            <person name="Hubbard S.S."/>
            <person name="Banfield J.F."/>
        </authorList>
    </citation>
    <scope>NUCLEOTIDE SEQUENCE [LARGE SCALE GENOMIC DNA]</scope>
</reference>
<comment type="caution">
    <text evidence="1">The sequence shown here is derived from an EMBL/GenBank/DDBJ whole genome shotgun (WGS) entry which is preliminary data.</text>
</comment>